<proteinExistence type="predicted"/>
<keyword evidence="2" id="KW-1185">Reference proteome</keyword>
<gene>
    <name evidence="1" type="ORF">FAA97_15460</name>
</gene>
<dbReference type="AlphaFoldDB" id="A0A4S8NYL7"/>
<accession>A0A4S8NYL7</accession>
<dbReference type="OrthoDB" id="564699at2"/>
<dbReference type="InterPro" id="IPR021251">
    <property type="entry name" value="DUF2793"/>
</dbReference>
<dbReference type="RefSeq" id="WP_136599463.1">
    <property type="nucleotide sequence ID" value="NZ_STGV01000005.1"/>
</dbReference>
<name>A0A4S8NYL7_9HYPH</name>
<comment type="caution">
    <text evidence="1">The sequence shown here is derived from an EMBL/GenBank/DDBJ whole genome shotgun (WGS) entry which is preliminary data.</text>
</comment>
<dbReference type="Pfam" id="PF10983">
    <property type="entry name" value="DUF2793"/>
    <property type="match status" value="1"/>
</dbReference>
<reference evidence="1 2" key="1">
    <citation type="submission" date="2019-04" db="EMBL/GenBank/DDBJ databases">
        <title>Genome sequence of strain shin9-1.</title>
        <authorList>
            <person name="Gao J."/>
            <person name="Sun J."/>
        </authorList>
    </citation>
    <scope>NUCLEOTIDE SEQUENCE [LARGE SCALE GENOMIC DNA]</scope>
    <source>
        <strain evidence="2">shin9-1</strain>
    </source>
</reference>
<evidence type="ECO:0000313" key="1">
    <source>
        <dbReference type="EMBL" id="THV21412.1"/>
    </source>
</evidence>
<evidence type="ECO:0000313" key="2">
    <source>
        <dbReference type="Proteomes" id="UP000308828"/>
    </source>
</evidence>
<dbReference type="EMBL" id="STGV01000005">
    <property type="protein sequence ID" value="THV21412.1"/>
    <property type="molecule type" value="Genomic_DNA"/>
</dbReference>
<protein>
    <submittedName>
        <fullName evidence="1">DUF2793 domain-containing protein</fullName>
    </submittedName>
</protein>
<sequence>MSTDATSNLALPFILPSQAQKHVTHNEALQRLDLVTQLTISANQATAPENPADGEVYAIGANATGIWEGKDGWLAAWQDGAWVYLAPKAGWRAYVRQEDACLYFDGETWQALPLPETATFQNLGIAATADEINRLAVSSPASLFNHAGASHRLSVNKAETSATASLVFQSAWTGRAEMGLAGEDSFSIKVNGEATGWRTAISVSPEGYVRHDQRPHARASLATATLTVASGSFSGFDQLHLAGGGMAFGSVVAAGRGSTLRIPASGLYMVTLSVSTPATTLQTVHLSLNATTDLLGHSGTAGGSSSSAIVWLEMGNHLSLRHASAGQIAFGYGKTEICVAML</sequence>
<dbReference type="Proteomes" id="UP000308828">
    <property type="component" value="Unassembled WGS sequence"/>
</dbReference>
<organism evidence="1 2">
    <name type="scientific">Peteryoungia ipomoeae</name>
    <dbReference type="NCBI Taxonomy" id="1210932"/>
    <lineage>
        <taxon>Bacteria</taxon>
        <taxon>Pseudomonadati</taxon>
        <taxon>Pseudomonadota</taxon>
        <taxon>Alphaproteobacteria</taxon>
        <taxon>Hyphomicrobiales</taxon>
        <taxon>Rhizobiaceae</taxon>
        <taxon>Peteryoungia</taxon>
    </lineage>
</organism>